<evidence type="ECO:0000313" key="2">
    <source>
        <dbReference type="Proteomes" id="UP000037696"/>
    </source>
</evidence>
<dbReference type="Proteomes" id="UP000037696">
    <property type="component" value="Unassembled WGS sequence"/>
</dbReference>
<comment type="caution">
    <text evidence="1">The sequence shown here is derived from an EMBL/GenBank/DDBJ whole genome shotgun (WGS) entry which is preliminary data.</text>
</comment>
<dbReference type="EMBL" id="LHQQ01000012">
    <property type="protein sequence ID" value="KOS47746.1"/>
    <property type="molecule type" value="Genomic_DNA"/>
</dbReference>
<organism evidence="1 2">
    <name type="scientific">Penicillium nordicum</name>
    <dbReference type="NCBI Taxonomy" id="229535"/>
    <lineage>
        <taxon>Eukaryota</taxon>
        <taxon>Fungi</taxon>
        <taxon>Dikarya</taxon>
        <taxon>Ascomycota</taxon>
        <taxon>Pezizomycotina</taxon>
        <taxon>Eurotiomycetes</taxon>
        <taxon>Eurotiomycetidae</taxon>
        <taxon>Eurotiales</taxon>
        <taxon>Aspergillaceae</taxon>
        <taxon>Penicillium</taxon>
    </lineage>
</organism>
<proteinExistence type="predicted"/>
<evidence type="ECO:0000313" key="1">
    <source>
        <dbReference type="EMBL" id="KOS47746.1"/>
    </source>
</evidence>
<keyword evidence="2" id="KW-1185">Reference proteome</keyword>
<reference evidence="1 2" key="1">
    <citation type="submission" date="2015-08" db="EMBL/GenBank/DDBJ databases">
        <title>Genome sequencing of Penicillium nordicum.</title>
        <authorList>
            <person name="Nguyen H.D."/>
            <person name="Seifert K.A."/>
        </authorList>
    </citation>
    <scope>NUCLEOTIDE SEQUENCE [LARGE SCALE GENOMIC DNA]</scope>
    <source>
        <strain evidence="1 2">DAOMC 185683</strain>
    </source>
</reference>
<name>A0A0M8P8Z4_9EURO</name>
<sequence>MGESNVIFLPRLQGFESTFFVADSSICSVCHQRCHQTSREATHLLANDRLVRYRSYIKEHHSAILAFERRPMLCVKLGLRPPR</sequence>
<protein>
    <submittedName>
        <fullName evidence="1">Uncharacterized protein</fullName>
    </submittedName>
</protein>
<accession>A0A0M8P8Z4</accession>
<gene>
    <name evidence="1" type="ORF">ACN38_g1222</name>
</gene>
<dbReference type="AlphaFoldDB" id="A0A0M8P8Z4"/>